<reference evidence="3" key="1">
    <citation type="submission" date="2020-08" db="EMBL/GenBank/DDBJ databases">
        <title>Multicomponent nature underlies the extraordinary mechanical properties of spider dragline silk.</title>
        <authorList>
            <person name="Kono N."/>
            <person name="Nakamura H."/>
            <person name="Mori M."/>
            <person name="Yoshida Y."/>
            <person name="Ohtoshi R."/>
            <person name="Malay A.D."/>
            <person name="Moran D.A.P."/>
            <person name="Tomita M."/>
            <person name="Numata K."/>
            <person name="Arakawa K."/>
        </authorList>
    </citation>
    <scope>NUCLEOTIDE SEQUENCE</scope>
</reference>
<sequence>MVHSKNKLCLNAETCDRGSGKETGLAMHFRYFTVTVINKQMKIISSTVRKRAATMDKSRIFPFALLFLSICNTALGCNLDWFLYQGKCYKYFTTTADFRMARKYCQVFKADLGYVYQFADYLMNFASETRFWVREDSYIETAVTETPGCPYLLNRKVDNTDCNNMLGFICESPYESTASHCPSDWLLYDSKCYKIVEQQKNYTESLTACSSEGGQLAVLDDETKEKNAQAVIIGNDNLFLVDATFDNETFKWSSGKPFTPACSVCTNFTLNGNCLGMKSSSSHPTMFQWDNVDCNANNSFLCVMAAIENTTTTTLPPTKATPRKLCPIGYNWKAYPDSSNYCFWETTYETERLNWYQARQFCQGYGGDLATYSSSNEEDHGLGGAKGHYKGLWFGLRRGEDDVLRWVDGMNLNYTNWKNGEPNLRSNKYCASHALGSARWELDYCGVRRWFICKAPK</sequence>
<dbReference type="AlphaFoldDB" id="A0A8X6MTS4"/>
<feature type="transmembrane region" description="Helical" evidence="1">
    <location>
        <begin position="60"/>
        <end position="84"/>
    </location>
</feature>
<dbReference type="PROSITE" id="PS50041">
    <property type="entry name" value="C_TYPE_LECTIN_2"/>
    <property type="match status" value="2"/>
</dbReference>
<dbReference type="InterPro" id="IPR050111">
    <property type="entry name" value="C-type_lectin/snaclec_domain"/>
</dbReference>
<keyword evidence="1" id="KW-1133">Transmembrane helix</keyword>
<dbReference type="Pfam" id="PF00059">
    <property type="entry name" value="Lectin_C"/>
    <property type="match status" value="2"/>
</dbReference>
<dbReference type="Proteomes" id="UP000887013">
    <property type="component" value="Unassembled WGS sequence"/>
</dbReference>
<dbReference type="InterPro" id="IPR016187">
    <property type="entry name" value="CTDL_fold"/>
</dbReference>
<dbReference type="SUPFAM" id="SSF56436">
    <property type="entry name" value="C-type lectin-like"/>
    <property type="match status" value="3"/>
</dbReference>
<accession>A0A8X6MTS4</accession>
<evidence type="ECO:0000313" key="4">
    <source>
        <dbReference type="Proteomes" id="UP000887013"/>
    </source>
</evidence>
<evidence type="ECO:0000313" key="3">
    <source>
        <dbReference type="EMBL" id="GFS77609.1"/>
    </source>
</evidence>
<dbReference type="SMART" id="SM00034">
    <property type="entry name" value="CLECT"/>
    <property type="match status" value="3"/>
</dbReference>
<dbReference type="CDD" id="cd00037">
    <property type="entry name" value="CLECT"/>
    <property type="match status" value="2"/>
</dbReference>
<dbReference type="InterPro" id="IPR016186">
    <property type="entry name" value="C-type_lectin-like/link_sf"/>
</dbReference>
<dbReference type="PANTHER" id="PTHR22803">
    <property type="entry name" value="MANNOSE, PHOSPHOLIPASE, LECTIN RECEPTOR RELATED"/>
    <property type="match status" value="1"/>
</dbReference>
<feature type="domain" description="C-type lectin" evidence="2">
    <location>
        <begin position="338"/>
        <end position="454"/>
    </location>
</feature>
<organism evidence="3 4">
    <name type="scientific">Nephila pilipes</name>
    <name type="common">Giant wood spider</name>
    <name type="synonym">Nephila maculata</name>
    <dbReference type="NCBI Taxonomy" id="299642"/>
    <lineage>
        <taxon>Eukaryota</taxon>
        <taxon>Metazoa</taxon>
        <taxon>Ecdysozoa</taxon>
        <taxon>Arthropoda</taxon>
        <taxon>Chelicerata</taxon>
        <taxon>Arachnida</taxon>
        <taxon>Araneae</taxon>
        <taxon>Araneomorphae</taxon>
        <taxon>Entelegynae</taxon>
        <taxon>Araneoidea</taxon>
        <taxon>Nephilidae</taxon>
        <taxon>Nephila</taxon>
    </lineage>
</organism>
<protein>
    <submittedName>
        <fullName evidence="3">Macrophage mannose receptor 1</fullName>
    </submittedName>
</protein>
<gene>
    <name evidence="3" type="primary">MRC1_1</name>
    <name evidence="3" type="ORF">NPIL_550391</name>
</gene>
<proteinExistence type="predicted"/>
<feature type="domain" description="C-type lectin" evidence="2">
    <location>
        <begin position="188"/>
        <end position="303"/>
    </location>
</feature>
<keyword evidence="1" id="KW-0812">Transmembrane</keyword>
<dbReference type="Gene3D" id="3.10.100.10">
    <property type="entry name" value="Mannose-Binding Protein A, subunit A"/>
    <property type="match status" value="3"/>
</dbReference>
<keyword evidence="3" id="KW-0675">Receptor</keyword>
<keyword evidence="1" id="KW-0472">Membrane</keyword>
<feature type="non-terminal residue" evidence="3">
    <location>
        <position position="1"/>
    </location>
</feature>
<dbReference type="EMBL" id="BMAW01050930">
    <property type="protein sequence ID" value="GFS77609.1"/>
    <property type="molecule type" value="Genomic_DNA"/>
</dbReference>
<name>A0A8X6MTS4_NEPPI</name>
<dbReference type="InterPro" id="IPR001304">
    <property type="entry name" value="C-type_lectin-like"/>
</dbReference>
<keyword evidence="4" id="KW-1185">Reference proteome</keyword>
<evidence type="ECO:0000259" key="2">
    <source>
        <dbReference type="PROSITE" id="PS50041"/>
    </source>
</evidence>
<evidence type="ECO:0000256" key="1">
    <source>
        <dbReference type="SAM" id="Phobius"/>
    </source>
</evidence>
<comment type="caution">
    <text evidence="3">The sequence shown here is derived from an EMBL/GenBank/DDBJ whole genome shotgun (WGS) entry which is preliminary data.</text>
</comment>
<dbReference type="OrthoDB" id="6372523at2759"/>